<sequence length="280" mass="30990">MLLRIVHRTGYEYAGMASHSFNEARMSPRSTLHQAVLHTKVDISPTAWTNTYTDYWGTTVTQFEVHEPHPRMAVTASATVDVQRPEVTGHGLSWEAVRDPEVFDDLSEYLLTSPMVEPPDELKARVEEIAGRSATPGDCAREVVELIHDEMEYVSGSTGVHTRASEAWANRSGVCQDMSNLTIGCLRAVGIPACYVSGYLLPAREPEIGTPYTGESHAWVRWWDGEWVGMDPTNAIQPGGRHVEVARGREYGDVPPLRGIYTGTKSSSMFVEVELTALRA</sequence>
<gene>
    <name evidence="2" type="ORF">AVL62_07990</name>
</gene>
<feature type="domain" description="Transglutaminase-like" evidence="1">
    <location>
        <begin position="167"/>
        <end position="234"/>
    </location>
</feature>
<keyword evidence="3" id="KW-1185">Reference proteome</keyword>
<evidence type="ECO:0000313" key="2">
    <source>
        <dbReference type="EMBL" id="KUG51872.1"/>
    </source>
</evidence>
<dbReference type="PANTHER" id="PTHR33490:SF6">
    <property type="entry name" value="SLL1049 PROTEIN"/>
    <property type="match status" value="1"/>
</dbReference>
<dbReference type="AlphaFoldDB" id="A0A0W8I2A2"/>
<reference evidence="2 3" key="1">
    <citation type="submission" date="2015-12" db="EMBL/GenBank/DDBJ databases">
        <title>Serinicoccus chungangenesis strain CD08_5 genome sequencing and assembly.</title>
        <authorList>
            <person name="Chander A.M."/>
            <person name="Kaur G."/>
            <person name="Nair G.R."/>
            <person name="Dhawan D.K."/>
            <person name="Kochhar R.K."/>
            <person name="Mayilraj S."/>
            <person name="Bhadada S.K."/>
        </authorList>
    </citation>
    <scope>NUCLEOTIDE SEQUENCE [LARGE SCALE GENOMIC DNA]</scope>
    <source>
        <strain evidence="2 3">CD08_5</strain>
    </source>
</reference>
<dbReference type="InterPro" id="IPR002931">
    <property type="entry name" value="Transglutaminase-like"/>
</dbReference>
<dbReference type="EMBL" id="LQBL01000031">
    <property type="protein sequence ID" value="KUG51872.1"/>
    <property type="molecule type" value="Genomic_DNA"/>
</dbReference>
<dbReference type="InterPro" id="IPR038765">
    <property type="entry name" value="Papain-like_cys_pep_sf"/>
</dbReference>
<dbReference type="Pfam" id="PF08379">
    <property type="entry name" value="Bact_transglu_N"/>
    <property type="match status" value="1"/>
</dbReference>
<dbReference type="Pfam" id="PF01841">
    <property type="entry name" value="Transglut_core"/>
    <property type="match status" value="1"/>
</dbReference>
<organism evidence="2 3">
    <name type="scientific">Serinicoccus chungangensis</name>
    <dbReference type="NCBI Taxonomy" id="767452"/>
    <lineage>
        <taxon>Bacteria</taxon>
        <taxon>Bacillati</taxon>
        <taxon>Actinomycetota</taxon>
        <taxon>Actinomycetes</taxon>
        <taxon>Micrococcales</taxon>
        <taxon>Ornithinimicrobiaceae</taxon>
        <taxon>Serinicoccus</taxon>
    </lineage>
</organism>
<dbReference type="PANTHER" id="PTHR33490">
    <property type="entry name" value="BLR5614 PROTEIN-RELATED"/>
    <property type="match status" value="1"/>
</dbReference>
<dbReference type="RefSeq" id="WP_058892167.1">
    <property type="nucleotide sequence ID" value="NZ_LQBL01000031.1"/>
</dbReference>
<dbReference type="Proteomes" id="UP000054837">
    <property type="component" value="Unassembled WGS sequence"/>
</dbReference>
<name>A0A0W8I2A2_9MICO</name>
<dbReference type="OrthoDB" id="9804023at2"/>
<dbReference type="SMART" id="SM00460">
    <property type="entry name" value="TGc"/>
    <property type="match status" value="1"/>
</dbReference>
<dbReference type="Gene3D" id="3.10.620.30">
    <property type="match status" value="1"/>
</dbReference>
<protein>
    <submittedName>
        <fullName evidence="2">Transglutaminase</fullName>
    </submittedName>
</protein>
<evidence type="ECO:0000313" key="3">
    <source>
        <dbReference type="Proteomes" id="UP000054837"/>
    </source>
</evidence>
<dbReference type="InterPro" id="IPR013589">
    <property type="entry name" value="Bac_transglu_N"/>
</dbReference>
<evidence type="ECO:0000259" key="1">
    <source>
        <dbReference type="SMART" id="SM00460"/>
    </source>
</evidence>
<dbReference type="STRING" id="767452.AVL62_07990"/>
<proteinExistence type="predicted"/>
<comment type="caution">
    <text evidence="2">The sequence shown here is derived from an EMBL/GenBank/DDBJ whole genome shotgun (WGS) entry which is preliminary data.</text>
</comment>
<dbReference type="SUPFAM" id="SSF54001">
    <property type="entry name" value="Cysteine proteinases"/>
    <property type="match status" value="1"/>
</dbReference>
<accession>A0A0W8I2A2</accession>